<accession>A0ACB8CPL7</accession>
<protein>
    <submittedName>
        <fullName evidence="1">Uncharacterized protein</fullName>
    </submittedName>
</protein>
<keyword evidence="2" id="KW-1185">Reference proteome</keyword>
<proteinExistence type="predicted"/>
<comment type="caution">
    <text evidence="1">The sequence shown here is derived from an EMBL/GenBank/DDBJ whole genome shotgun (WGS) entry which is preliminary data.</text>
</comment>
<dbReference type="EMBL" id="CM023474">
    <property type="protein sequence ID" value="KAH7948957.1"/>
    <property type="molecule type" value="Genomic_DNA"/>
</dbReference>
<gene>
    <name evidence="1" type="ORF">HPB49_003632</name>
</gene>
<name>A0ACB8CPL7_DERSI</name>
<organism evidence="1 2">
    <name type="scientific">Dermacentor silvarum</name>
    <name type="common">Tick</name>
    <dbReference type="NCBI Taxonomy" id="543639"/>
    <lineage>
        <taxon>Eukaryota</taxon>
        <taxon>Metazoa</taxon>
        <taxon>Ecdysozoa</taxon>
        <taxon>Arthropoda</taxon>
        <taxon>Chelicerata</taxon>
        <taxon>Arachnida</taxon>
        <taxon>Acari</taxon>
        <taxon>Parasitiformes</taxon>
        <taxon>Ixodida</taxon>
        <taxon>Ixodoidea</taxon>
        <taxon>Ixodidae</taxon>
        <taxon>Rhipicephalinae</taxon>
        <taxon>Dermacentor</taxon>
    </lineage>
</organism>
<reference evidence="1" key="1">
    <citation type="submission" date="2020-05" db="EMBL/GenBank/DDBJ databases">
        <title>Large-scale comparative analyses of tick genomes elucidate their genetic diversity and vector capacities.</title>
        <authorList>
            <person name="Jia N."/>
            <person name="Wang J."/>
            <person name="Shi W."/>
            <person name="Du L."/>
            <person name="Sun Y."/>
            <person name="Zhan W."/>
            <person name="Jiang J."/>
            <person name="Wang Q."/>
            <person name="Zhang B."/>
            <person name="Ji P."/>
            <person name="Sakyi L.B."/>
            <person name="Cui X."/>
            <person name="Yuan T."/>
            <person name="Jiang B."/>
            <person name="Yang W."/>
            <person name="Lam T.T.-Y."/>
            <person name="Chang Q."/>
            <person name="Ding S."/>
            <person name="Wang X."/>
            <person name="Zhu J."/>
            <person name="Ruan X."/>
            <person name="Zhao L."/>
            <person name="Wei J."/>
            <person name="Que T."/>
            <person name="Du C."/>
            <person name="Cheng J."/>
            <person name="Dai P."/>
            <person name="Han X."/>
            <person name="Huang E."/>
            <person name="Gao Y."/>
            <person name="Liu J."/>
            <person name="Shao H."/>
            <person name="Ye R."/>
            <person name="Li L."/>
            <person name="Wei W."/>
            <person name="Wang X."/>
            <person name="Wang C."/>
            <person name="Yang T."/>
            <person name="Huo Q."/>
            <person name="Li W."/>
            <person name="Guo W."/>
            <person name="Chen H."/>
            <person name="Zhou L."/>
            <person name="Ni X."/>
            <person name="Tian J."/>
            <person name="Zhou Y."/>
            <person name="Sheng Y."/>
            <person name="Liu T."/>
            <person name="Pan Y."/>
            <person name="Xia L."/>
            <person name="Li J."/>
            <person name="Zhao F."/>
            <person name="Cao W."/>
        </authorList>
    </citation>
    <scope>NUCLEOTIDE SEQUENCE</scope>
    <source>
        <strain evidence="1">Dsil-2018</strain>
    </source>
</reference>
<dbReference type="Proteomes" id="UP000821865">
    <property type="component" value="Chromosome 5"/>
</dbReference>
<evidence type="ECO:0000313" key="1">
    <source>
        <dbReference type="EMBL" id="KAH7948957.1"/>
    </source>
</evidence>
<sequence>MVRCASYKPRAQFCTVCSGIGHRADVCPNTEVIKCLTCGLTLDSQNQLHTCCMGCPHCGGDHQARDSRCEVRAAADRALRQTQYARRLRLRVPAKDLEKAVQPSSRQQQFIPLTTLLTQAAFVADSSTLTAKPCQNKSASQARSSSGPPSRSKTPPLLPQWTSWPGHLNLTGYSGTPFSGKSTKQPFLNSSCPKPNIQPTAPKPPQSKTRLLRCCPPHQLPSGGRNQLSSPFNPLSNVICHGHHPSYKHKNIFFQHLTYNPHSTSIFHWAESTDLVVCLSV</sequence>
<evidence type="ECO:0000313" key="2">
    <source>
        <dbReference type="Proteomes" id="UP000821865"/>
    </source>
</evidence>